<accession>A0ABN0G1N6</accession>
<evidence type="ECO:0000313" key="1">
    <source>
        <dbReference type="EMBL" id="EIP86148.1"/>
    </source>
</evidence>
<protein>
    <recommendedName>
        <fullName evidence="3">GIY-YIG domain-containing protein</fullName>
    </recommendedName>
</protein>
<organism evidence="1 2">
    <name type="scientific">Burkholderia humptydooensis MSMB43</name>
    <dbReference type="NCBI Taxonomy" id="441157"/>
    <lineage>
        <taxon>Bacteria</taxon>
        <taxon>Pseudomonadati</taxon>
        <taxon>Pseudomonadota</taxon>
        <taxon>Betaproteobacteria</taxon>
        <taxon>Burkholderiales</taxon>
        <taxon>Burkholderiaceae</taxon>
        <taxon>Burkholderia</taxon>
        <taxon>pseudomallei group</taxon>
    </lineage>
</organism>
<gene>
    <name evidence="1" type="ORF">A33K_17238</name>
</gene>
<sequence length="43" mass="5116">MTVYKPYKHWYQVMYVNDKTGEAFEGRVEERRLRLGDHLGGGQ</sequence>
<keyword evidence="2" id="KW-1185">Reference proteome</keyword>
<proteinExistence type="predicted"/>
<dbReference type="Proteomes" id="UP000004682">
    <property type="component" value="Unassembled WGS sequence"/>
</dbReference>
<evidence type="ECO:0000313" key="2">
    <source>
        <dbReference type="Proteomes" id="UP000004682"/>
    </source>
</evidence>
<reference evidence="2" key="1">
    <citation type="journal article" date="2012" name="J. Bacteriol.">
        <title>Revised Genome Sequence of Burkholderia thailandensis MSMB43 with Improved Annotation.</title>
        <authorList>
            <person name="Zhuo Y."/>
            <person name="Liu L."/>
            <person name="Wang Q."/>
            <person name="Liu X."/>
            <person name="Ren B."/>
            <person name="Liu M."/>
            <person name="Ni P."/>
            <person name="Cheng Y.Q."/>
            <person name="Zhang L."/>
        </authorList>
    </citation>
    <scope>NUCLEOTIDE SEQUENCE [LARGE SCALE GENOMIC DNA]</scope>
    <source>
        <strain evidence="2">MSMB43</strain>
    </source>
</reference>
<evidence type="ECO:0008006" key="3">
    <source>
        <dbReference type="Google" id="ProtNLM"/>
    </source>
</evidence>
<dbReference type="EMBL" id="JH692065">
    <property type="protein sequence ID" value="EIP86148.1"/>
    <property type="molecule type" value="Genomic_DNA"/>
</dbReference>
<name>A0ABN0G1N6_9BURK</name>